<dbReference type="NCBIfam" id="NF009239">
    <property type="entry name" value="PRK12595.1"/>
    <property type="match status" value="1"/>
</dbReference>
<dbReference type="InterPro" id="IPR006218">
    <property type="entry name" value="DAHP1/KDSA"/>
</dbReference>
<evidence type="ECO:0000256" key="1">
    <source>
        <dbReference type="ARBA" id="ARBA00022679"/>
    </source>
</evidence>
<accession>A0ABT1Y4R0</accession>
<dbReference type="PANTHER" id="PTHR43018">
    <property type="entry name" value="PHOSPHO-2-DEHYDRO-3-DEOXYHEPTONATE ALDOLASE"/>
    <property type="match status" value="1"/>
</dbReference>
<evidence type="ECO:0000313" key="3">
    <source>
        <dbReference type="EMBL" id="MCR6545862.1"/>
    </source>
</evidence>
<sequence>MIEIMNDGATPMHLPYKLAGREFKPERTVIKVRGIEIGGDKTVIIAGPCAVESRDQLLQTARSVKKAGAVLLRGGAYKPRTSPYSFHGMEEEALEILAQAREVTGMPFVTEVMDTKNVDLVAQYADILQIGARNMQNFFLLREAAATGKPILLKRGPAATIEEWILAAEHIMAAGNHQVIFCERGIRTFETGTRYTLDLSAVPMLKQLSHLPVIVDPSHGTGKWPLVTPMSKAAIACGADGLMIEVHPCPSKALSDGQQSLTEENFQKLVEEVAAIAQAVKRPLSRVDEHE</sequence>
<dbReference type="Gene3D" id="3.20.20.70">
    <property type="entry name" value="Aldolase class I"/>
    <property type="match status" value="1"/>
</dbReference>
<dbReference type="GO" id="GO:0003849">
    <property type="term" value="F:3-deoxy-7-phosphoheptulonate synthase activity"/>
    <property type="evidence" value="ECO:0007669"/>
    <property type="project" value="UniProtKB-EC"/>
</dbReference>
<dbReference type="InterPro" id="IPR006268">
    <property type="entry name" value="DAHP_syn_2"/>
</dbReference>
<keyword evidence="4" id="KW-1185">Reference proteome</keyword>
<evidence type="ECO:0000313" key="4">
    <source>
        <dbReference type="Proteomes" id="UP001524944"/>
    </source>
</evidence>
<gene>
    <name evidence="3" type="primary">aroF</name>
    <name evidence="3" type="ORF">NVS47_10125</name>
</gene>
<proteinExistence type="predicted"/>
<dbReference type="InterPro" id="IPR013785">
    <property type="entry name" value="Aldolase_TIM"/>
</dbReference>
<feature type="domain" description="DAHP synthetase I/KDSA" evidence="2">
    <location>
        <begin position="30"/>
        <end position="275"/>
    </location>
</feature>
<dbReference type="SUPFAM" id="SSF51569">
    <property type="entry name" value="Aldolase"/>
    <property type="match status" value="1"/>
</dbReference>
<dbReference type="EMBL" id="JANPWE010000004">
    <property type="protein sequence ID" value="MCR6545862.1"/>
    <property type="molecule type" value="Genomic_DNA"/>
</dbReference>
<dbReference type="PANTHER" id="PTHR43018:SF2">
    <property type="entry name" value="PHOSPHO-2-DEHYDRO-3-DEOXYHEPTONATE ALDOLASE"/>
    <property type="match status" value="1"/>
</dbReference>
<dbReference type="EC" id="2.5.1.54" evidence="3"/>
<name>A0ABT1Y4R0_9FIRM</name>
<evidence type="ECO:0000259" key="2">
    <source>
        <dbReference type="Pfam" id="PF00793"/>
    </source>
</evidence>
<dbReference type="NCBIfam" id="NF006421">
    <property type="entry name" value="PRK08673.1"/>
    <property type="match status" value="1"/>
</dbReference>
<dbReference type="InterPro" id="IPR052899">
    <property type="entry name" value="Class-I_DAHP_synthase"/>
</dbReference>
<dbReference type="RefSeq" id="WP_242965180.1">
    <property type="nucleotide sequence ID" value="NZ_CP022121.1"/>
</dbReference>
<dbReference type="Pfam" id="PF00793">
    <property type="entry name" value="DAHP_synth_1"/>
    <property type="match status" value="1"/>
</dbReference>
<keyword evidence="1 3" id="KW-0808">Transferase</keyword>
<dbReference type="NCBIfam" id="TIGR01361">
    <property type="entry name" value="DAHP_synth_Bsub"/>
    <property type="match status" value="1"/>
</dbReference>
<reference evidence="3 4" key="1">
    <citation type="submission" date="2022-08" db="EMBL/GenBank/DDBJ databases">
        <title>Proteogenomics of the novel Dehalobacterium formicoaceticum strain EZ94 highlights a key role of methyltransferases during anaerobic dichloromethane degradation.</title>
        <authorList>
            <person name="Wasmund K."/>
        </authorList>
    </citation>
    <scope>NUCLEOTIDE SEQUENCE [LARGE SCALE GENOMIC DNA]</scope>
    <source>
        <strain evidence="3 4">EZ94</strain>
    </source>
</reference>
<organism evidence="3 4">
    <name type="scientific">Dehalobacterium formicoaceticum</name>
    <dbReference type="NCBI Taxonomy" id="51515"/>
    <lineage>
        <taxon>Bacteria</taxon>
        <taxon>Bacillati</taxon>
        <taxon>Bacillota</taxon>
        <taxon>Clostridia</taxon>
        <taxon>Eubacteriales</taxon>
        <taxon>Peptococcaceae</taxon>
        <taxon>Dehalobacterium</taxon>
    </lineage>
</organism>
<comment type="caution">
    <text evidence="3">The sequence shown here is derived from an EMBL/GenBank/DDBJ whole genome shotgun (WGS) entry which is preliminary data.</text>
</comment>
<protein>
    <submittedName>
        <fullName evidence="3">3-deoxy-7-phosphoheptulonate synthase</fullName>
        <ecNumber evidence="3">2.5.1.54</ecNumber>
    </submittedName>
</protein>
<dbReference type="Proteomes" id="UP001524944">
    <property type="component" value="Unassembled WGS sequence"/>
</dbReference>